<reference evidence="1 2" key="1">
    <citation type="journal article" date="2010" name="Virology">
        <title>Ngaingan virus, a macropod-associated rhabdovirus, contains a second glycoprotein gene and seven novel open reading frames.</title>
        <authorList>
            <person name="Gubala A."/>
            <person name="Davis S."/>
            <person name="Weir R."/>
            <person name="Melville L."/>
            <person name="Cowled C."/>
            <person name="Walker P."/>
            <person name="Boyle D."/>
        </authorList>
    </citation>
    <scope>NUCLEOTIDE SEQUENCE [LARGE SCALE GENOMIC DNA]</scope>
    <source>
        <strain evidence="1">MRM14556</strain>
    </source>
</reference>
<name>D3GGL4_9RHAB</name>
<dbReference type="RefSeq" id="YP_003518286.1">
    <property type="nucleotide sequence ID" value="NC_013955.1"/>
</dbReference>
<dbReference type="GeneID" id="8888115"/>
<evidence type="ECO:0000313" key="1">
    <source>
        <dbReference type="EMBL" id="ACX83605.1"/>
    </source>
</evidence>
<dbReference type="Proteomes" id="UP000154509">
    <property type="component" value="Segment"/>
</dbReference>
<sequence>METLKTFAVMAINTNESDDVDGLIRMMLRKNRYKVKGWNRISKLVGEWCLQSLEDVGDGNMVGTFSASIDHPISIQFLEHKRLEETFYSIYDTGTCRIELFYKIIRWLDESPESHQRIENFWVDNHEYHNVSTLQTAEMLNDLIIG</sequence>
<keyword evidence="2" id="KW-1185">Reference proteome</keyword>
<proteinExistence type="predicted"/>
<organism evidence="1 2">
    <name type="scientific">Hapavirus ngaingan</name>
    <dbReference type="NCBI Taxonomy" id="1972623"/>
    <lineage>
        <taxon>Viruses</taxon>
        <taxon>Riboviria</taxon>
        <taxon>Orthornavirae</taxon>
        <taxon>Negarnaviricota</taxon>
        <taxon>Haploviricotina</taxon>
        <taxon>Monjiviricetes</taxon>
        <taxon>Mononegavirales</taxon>
        <taxon>Rhabdoviridae</taxon>
        <taxon>Alpharhabdovirinae</taxon>
        <taxon>Hapavirus</taxon>
    </lineage>
</organism>
<dbReference type="KEGG" id="vg:8888115"/>
<dbReference type="EMBL" id="FJ715959">
    <property type="protein sequence ID" value="ACX83605.1"/>
    <property type="molecule type" value="Viral_cRNA"/>
</dbReference>
<protein>
    <submittedName>
        <fullName evidence="1">Uncharacterized protein U3</fullName>
    </submittedName>
</protein>
<accession>D3GGL4</accession>
<gene>
    <name evidence="1" type="primary">U3</name>
</gene>
<evidence type="ECO:0000313" key="2">
    <source>
        <dbReference type="Proteomes" id="UP000154509"/>
    </source>
</evidence>